<proteinExistence type="predicted"/>
<organism evidence="2 3">
    <name type="scientific">Colocasia esculenta</name>
    <name type="common">Wild taro</name>
    <name type="synonym">Arum esculentum</name>
    <dbReference type="NCBI Taxonomy" id="4460"/>
    <lineage>
        <taxon>Eukaryota</taxon>
        <taxon>Viridiplantae</taxon>
        <taxon>Streptophyta</taxon>
        <taxon>Embryophyta</taxon>
        <taxon>Tracheophyta</taxon>
        <taxon>Spermatophyta</taxon>
        <taxon>Magnoliopsida</taxon>
        <taxon>Liliopsida</taxon>
        <taxon>Araceae</taxon>
        <taxon>Aroideae</taxon>
        <taxon>Colocasieae</taxon>
        <taxon>Colocasia</taxon>
    </lineage>
</organism>
<dbReference type="Proteomes" id="UP000652761">
    <property type="component" value="Unassembled WGS sequence"/>
</dbReference>
<keyword evidence="3" id="KW-1185">Reference proteome</keyword>
<name>A0A843W6S7_COLES</name>
<feature type="region of interest" description="Disordered" evidence="1">
    <location>
        <begin position="48"/>
        <end position="68"/>
    </location>
</feature>
<comment type="caution">
    <text evidence="2">The sequence shown here is derived from an EMBL/GenBank/DDBJ whole genome shotgun (WGS) entry which is preliminary data.</text>
</comment>
<sequence length="68" mass="7808">MRLLQPRRSGRTRLLQPRRALVSTLLEPVSTHCPSTAQKVTMKFKRMSKSGMGMHPSDERSNYESVYS</sequence>
<evidence type="ECO:0000313" key="2">
    <source>
        <dbReference type="EMBL" id="MQM05662.1"/>
    </source>
</evidence>
<accession>A0A843W6S7</accession>
<reference evidence="2" key="1">
    <citation type="submission" date="2017-07" db="EMBL/GenBank/DDBJ databases">
        <title>Taro Niue Genome Assembly and Annotation.</title>
        <authorList>
            <person name="Atibalentja N."/>
            <person name="Keating K."/>
            <person name="Fields C.J."/>
        </authorList>
    </citation>
    <scope>NUCLEOTIDE SEQUENCE</scope>
    <source>
        <strain evidence="2">Niue_2</strain>
        <tissue evidence="2">Leaf</tissue>
    </source>
</reference>
<protein>
    <submittedName>
        <fullName evidence="2">Uncharacterized protein</fullName>
    </submittedName>
</protein>
<dbReference type="EMBL" id="NMUH01003455">
    <property type="protein sequence ID" value="MQM05662.1"/>
    <property type="molecule type" value="Genomic_DNA"/>
</dbReference>
<evidence type="ECO:0000313" key="3">
    <source>
        <dbReference type="Proteomes" id="UP000652761"/>
    </source>
</evidence>
<gene>
    <name evidence="2" type="ORF">Taro_038474</name>
</gene>
<dbReference type="AlphaFoldDB" id="A0A843W6S7"/>
<evidence type="ECO:0000256" key="1">
    <source>
        <dbReference type="SAM" id="MobiDB-lite"/>
    </source>
</evidence>